<sequence length="335" mass="33080">MSTAAATPQTGAAQRAPRRGAPAWLSWAGYATVLAVVLALAASSPNFLVPANLAAVLNQAAVYAIAGFGLAVVIVTGGDDVVDGGIDLSVGAVAGLAGTVAAVASQAGLPPVASIAGALAVAAAAGTVNGAAVVLGLRPLLTTLATMGIAGSLTLVISNNVKVPFTGAAFEWLRDGSLAGLPVAVVVMLVLFAVVGLGLGSTSWGVRSYAVGQNPTAAKVAGINPRKYIFNSYLISALLAGIAGLLLSARLSAAVPGVGNQILLDIILVAFMSVVFSRRLVVTITGTLVAALFIAALTNGFTLLGVASQWVGAAKGVLILVVLAVVAIRGRSDAK</sequence>
<dbReference type="CDD" id="cd06579">
    <property type="entry name" value="TM_PBP1_transp_AraH_like"/>
    <property type="match status" value="1"/>
</dbReference>
<evidence type="ECO:0000256" key="1">
    <source>
        <dbReference type="ARBA" id="ARBA00004651"/>
    </source>
</evidence>
<dbReference type="Pfam" id="PF02653">
    <property type="entry name" value="BPD_transp_2"/>
    <property type="match status" value="1"/>
</dbReference>
<dbReference type="InterPro" id="IPR001851">
    <property type="entry name" value="ABC_transp_permease"/>
</dbReference>
<evidence type="ECO:0000256" key="3">
    <source>
        <dbReference type="ARBA" id="ARBA00022692"/>
    </source>
</evidence>
<dbReference type="AlphaFoldDB" id="A0A7X6HCH8"/>
<dbReference type="GO" id="GO:0005886">
    <property type="term" value="C:plasma membrane"/>
    <property type="evidence" value="ECO:0007669"/>
    <property type="project" value="UniProtKB-SubCell"/>
</dbReference>
<feature type="transmembrane region" description="Helical" evidence="6">
    <location>
        <begin position="280"/>
        <end position="304"/>
    </location>
</feature>
<dbReference type="Proteomes" id="UP000544090">
    <property type="component" value="Unassembled WGS sequence"/>
</dbReference>
<feature type="transmembrane region" description="Helical" evidence="6">
    <location>
        <begin position="310"/>
        <end position="328"/>
    </location>
</feature>
<evidence type="ECO:0000256" key="2">
    <source>
        <dbReference type="ARBA" id="ARBA00022475"/>
    </source>
</evidence>
<evidence type="ECO:0000313" key="7">
    <source>
        <dbReference type="EMBL" id="NKX54466.1"/>
    </source>
</evidence>
<feature type="transmembrane region" description="Helical" evidence="6">
    <location>
        <begin position="140"/>
        <end position="158"/>
    </location>
</feature>
<reference evidence="7 8" key="1">
    <citation type="submission" date="2020-04" db="EMBL/GenBank/DDBJ databases">
        <title>Arthrobacter sp. nov.</title>
        <authorList>
            <person name="Liu S."/>
        </authorList>
    </citation>
    <scope>NUCLEOTIDE SEQUENCE [LARGE SCALE GENOMIC DNA]</scope>
    <source>
        <strain evidence="7 8">E918</strain>
    </source>
</reference>
<feature type="transmembrane region" description="Helical" evidence="6">
    <location>
        <begin position="115"/>
        <end position="135"/>
    </location>
</feature>
<gene>
    <name evidence="7" type="ORF">HGG74_07895</name>
</gene>
<keyword evidence="4 6" id="KW-1133">Transmembrane helix</keyword>
<keyword evidence="8" id="KW-1185">Reference proteome</keyword>
<keyword evidence="2" id="KW-1003">Cell membrane</keyword>
<feature type="transmembrane region" description="Helical" evidence="6">
    <location>
        <begin position="253"/>
        <end position="273"/>
    </location>
</feature>
<dbReference type="GO" id="GO:0022857">
    <property type="term" value="F:transmembrane transporter activity"/>
    <property type="evidence" value="ECO:0007669"/>
    <property type="project" value="InterPro"/>
</dbReference>
<accession>A0A7X6HCH8</accession>
<feature type="transmembrane region" description="Helical" evidence="6">
    <location>
        <begin position="24"/>
        <end position="44"/>
    </location>
</feature>
<feature type="transmembrane region" description="Helical" evidence="6">
    <location>
        <begin position="228"/>
        <end position="247"/>
    </location>
</feature>
<evidence type="ECO:0000256" key="4">
    <source>
        <dbReference type="ARBA" id="ARBA00022989"/>
    </source>
</evidence>
<evidence type="ECO:0000313" key="8">
    <source>
        <dbReference type="Proteomes" id="UP000544090"/>
    </source>
</evidence>
<feature type="transmembrane region" description="Helical" evidence="6">
    <location>
        <begin position="178"/>
        <end position="199"/>
    </location>
</feature>
<dbReference type="RefSeq" id="WP_168485800.1">
    <property type="nucleotide sequence ID" value="NZ_JAAZSQ010000005.1"/>
</dbReference>
<comment type="caution">
    <text evidence="7">The sequence shown here is derived from an EMBL/GenBank/DDBJ whole genome shotgun (WGS) entry which is preliminary data.</text>
</comment>
<dbReference type="EMBL" id="JAAZSQ010000005">
    <property type="protein sequence ID" value="NKX54466.1"/>
    <property type="molecule type" value="Genomic_DNA"/>
</dbReference>
<evidence type="ECO:0000256" key="5">
    <source>
        <dbReference type="ARBA" id="ARBA00023136"/>
    </source>
</evidence>
<keyword evidence="5 6" id="KW-0472">Membrane</keyword>
<comment type="subcellular location">
    <subcellularLocation>
        <location evidence="1">Cell membrane</location>
        <topology evidence="1">Multi-pass membrane protein</topology>
    </subcellularLocation>
</comment>
<dbReference type="PANTHER" id="PTHR32196:SF72">
    <property type="entry name" value="RIBOSE IMPORT PERMEASE PROTEIN RBSC"/>
    <property type="match status" value="1"/>
</dbReference>
<feature type="transmembrane region" description="Helical" evidence="6">
    <location>
        <begin position="56"/>
        <end position="76"/>
    </location>
</feature>
<proteinExistence type="predicted"/>
<name>A0A7X6HCH8_9MICC</name>
<organism evidence="7 8">
    <name type="scientific">Arthrobacter mobilis</name>
    <dbReference type="NCBI Taxonomy" id="2724944"/>
    <lineage>
        <taxon>Bacteria</taxon>
        <taxon>Bacillati</taxon>
        <taxon>Actinomycetota</taxon>
        <taxon>Actinomycetes</taxon>
        <taxon>Micrococcales</taxon>
        <taxon>Micrococcaceae</taxon>
        <taxon>Arthrobacter</taxon>
    </lineage>
</organism>
<protein>
    <submittedName>
        <fullName evidence="7">ABC transporter permease</fullName>
    </submittedName>
</protein>
<evidence type="ECO:0000256" key="6">
    <source>
        <dbReference type="SAM" id="Phobius"/>
    </source>
</evidence>
<feature type="transmembrane region" description="Helical" evidence="6">
    <location>
        <begin position="88"/>
        <end position="109"/>
    </location>
</feature>
<dbReference type="PANTHER" id="PTHR32196">
    <property type="entry name" value="ABC TRANSPORTER PERMEASE PROTEIN YPHD-RELATED-RELATED"/>
    <property type="match status" value="1"/>
</dbReference>
<keyword evidence="3 6" id="KW-0812">Transmembrane</keyword>